<evidence type="ECO:0000313" key="3">
    <source>
        <dbReference type="EMBL" id="KAH7349599.1"/>
    </source>
</evidence>
<dbReference type="OrthoDB" id="5421757at2759"/>
<name>A0A8K0T5W1_9PEZI</name>
<evidence type="ECO:0000313" key="4">
    <source>
        <dbReference type="Proteomes" id="UP000813385"/>
    </source>
</evidence>
<keyword evidence="4" id="KW-1185">Reference proteome</keyword>
<keyword evidence="2" id="KW-0812">Transmembrane</keyword>
<dbReference type="EMBL" id="JAGPXD010000006">
    <property type="protein sequence ID" value="KAH7349599.1"/>
    <property type="molecule type" value="Genomic_DNA"/>
</dbReference>
<evidence type="ECO:0000256" key="2">
    <source>
        <dbReference type="SAM" id="Phobius"/>
    </source>
</evidence>
<feature type="region of interest" description="Disordered" evidence="1">
    <location>
        <begin position="1"/>
        <end position="30"/>
    </location>
</feature>
<gene>
    <name evidence="3" type="ORF">B0T11DRAFT_289541</name>
</gene>
<feature type="transmembrane region" description="Helical" evidence="2">
    <location>
        <begin position="62"/>
        <end position="85"/>
    </location>
</feature>
<dbReference type="AlphaFoldDB" id="A0A8K0T5W1"/>
<accession>A0A8K0T5W1</accession>
<feature type="transmembrane region" description="Helical" evidence="2">
    <location>
        <begin position="125"/>
        <end position="147"/>
    </location>
</feature>
<evidence type="ECO:0000256" key="1">
    <source>
        <dbReference type="SAM" id="MobiDB-lite"/>
    </source>
</evidence>
<protein>
    <submittedName>
        <fullName evidence="3">Uncharacterized protein</fullName>
    </submittedName>
</protein>
<keyword evidence="2" id="KW-1133">Transmembrane helix</keyword>
<organism evidence="3 4">
    <name type="scientific">Plectosphaerella cucumerina</name>
    <dbReference type="NCBI Taxonomy" id="40658"/>
    <lineage>
        <taxon>Eukaryota</taxon>
        <taxon>Fungi</taxon>
        <taxon>Dikarya</taxon>
        <taxon>Ascomycota</taxon>
        <taxon>Pezizomycotina</taxon>
        <taxon>Sordariomycetes</taxon>
        <taxon>Hypocreomycetidae</taxon>
        <taxon>Glomerellales</taxon>
        <taxon>Plectosphaerellaceae</taxon>
        <taxon>Plectosphaerella</taxon>
    </lineage>
</organism>
<comment type="caution">
    <text evidence="3">The sequence shown here is derived from an EMBL/GenBank/DDBJ whole genome shotgun (WGS) entry which is preliminary data.</text>
</comment>
<feature type="compositionally biased region" description="Basic residues" evidence="1">
    <location>
        <begin position="1"/>
        <end position="13"/>
    </location>
</feature>
<proteinExistence type="predicted"/>
<sequence>MPPKVKAVKSRAKAQKDVEPGTPPAPFQKPPEVLQPFIDNLSPQHVYITHIDLKPIDFKRKIFIVPVAMNVAVLGLFILRMWWIVPWYWKLIASSFGLPNELTFDASTSDWATVGWEVGKRALTLMFDFILFVFVWPWPVEFALGQAHGNPLRWRRKVGFREKEIYVRRSREWDRQLGDIFKEEDKKNGLLGMVKKATAPMLQHEKTGYLTMNGEWDLDWEAMVHAHTMVDKKDIAIDAFRAVVLVNHPDFGWMVLHQGTEEEKFDLKRRQVFEFRDALAAIGKENLFFRWIEIVQYESTQPGGFGPERQVEAAKKIRDLFEKDGIDFDQFWKDSVGTDAFA</sequence>
<keyword evidence="2" id="KW-0472">Membrane</keyword>
<dbReference type="Proteomes" id="UP000813385">
    <property type="component" value="Unassembled WGS sequence"/>
</dbReference>
<reference evidence="3" key="1">
    <citation type="journal article" date="2021" name="Nat. Commun.">
        <title>Genetic determinants of endophytism in the Arabidopsis root mycobiome.</title>
        <authorList>
            <person name="Mesny F."/>
            <person name="Miyauchi S."/>
            <person name="Thiergart T."/>
            <person name="Pickel B."/>
            <person name="Atanasova L."/>
            <person name="Karlsson M."/>
            <person name="Huettel B."/>
            <person name="Barry K.W."/>
            <person name="Haridas S."/>
            <person name="Chen C."/>
            <person name="Bauer D."/>
            <person name="Andreopoulos W."/>
            <person name="Pangilinan J."/>
            <person name="LaButti K."/>
            <person name="Riley R."/>
            <person name="Lipzen A."/>
            <person name="Clum A."/>
            <person name="Drula E."/>
            <person name="Henrissat B."/>
            <person name="Kohler A."/>
            <person name="Grigoriev I.V."/>
            <person name="Martin F.M."/>
            <person name="Hacquard S."/>
        </authorList>
    </citation>
    <scope>NUCLEOTIDE SEQUENCE</scope>
    <source>
        <strain evidence="3">MPI-CAGE-AT-0016</strain>
    </source>
</reference>